<reference evidence="2 3" key="1">
    <citation type="journal article" date="2020" name="Phytopathology">
        <title>A high-quality genome resource of Botrytis fragariae, a new and rapidly spreading fungal pathogen causing strawberry gray mold in the U.S.A.</title>
        <authorList>
            <person name="Wu Y."/>
            <person name="Saski C.A."/>
            <person name="Schnabel G."/>
            <person name="Xiao S."/>
            <person name="Hu M."/>
        </authorList>
    </citation>
    <scope>NUCLEOTIDE SEQUENCE [LARGE SCALE GENOMIC DNA]</scope>
    <source>
        <strain evidence="2 3">BVB16</strain>
    </source>
</reference>
<feature type="chain" id="PRO_5034637016" evidence="1">
    <location>
        <begin position="24"/>
        <end position="73"/>
    </location>
</feature>
<feature type="signal peptide" evidence="1">
    <location>
        <begin position="1"/>
        <end position="23"/>
    </location>
</feature>
<gene>
    <name evidence="2" type="ORF">Bfra_002207</name>
</gene>
<organism evidence="2 3">
    <name type="scientific">Botrytis fragariae</name>
    <dbReference type="NCBI Taxonomy" id="1964551"/>
    <lineage>
        <taxon>Eukaryota</taxon>
        <taxon>Fungi</taxon>
        <taxon>Dikarya</taxon>
        <taxon>Ascomycota</taxon>
        <taxon>Pezizomycotina</taxon>
        <taxon>Leotiomycetes</taxon>
        <taxon>Helotiales</taxon>
        <taxon>Sclerotiniaceae</taxon>
        <taxon>Botrytis</taxon>
    </lineage>
</organism>
<proteinExistence type="predicted"/>
<evidence type="ECO:0000256" key="1">
    <source>
        <dbReference type="SAM" id="SignalP"/>
    </source>
</evidence>
<dbReference type="RefSeq" id="XP_037196783.1">
    <property type="nucleotide sequence ID" value="XM_037332629.1"/>
</dbReference>
<name>A0A8H6B2H8_9HELO</name>
<evidence type="ECO:0000313" key="2">
    <source>
        <dbReference type="EMBL" id="KAF5877837.1"/>
    </source>
</evidence>
<dbReference type="GeneID" id="59256321"/>
<keyword evidence="3" id="KW-1185">Reference proteome</keyword>
<dbReference type="EMBL" id="JABFCT010000003">
    <property type="protein sequence ID" value="KAF5877837.1"/>
    <property type="molecule type" value="Genomic_DNA"/>
</dbReference>
<evidence type="ECO:0000313" key="3">
    <source>
        <dbReference type="Proteomes" id="UP000531561"/>
    </source>
</evidence>
<protein>
    <submittedName>
        <fullName evidence="2">Uncharacterized protein</fullName>
    </submittedName>
</protein>
<keyword evidence="1" id="KW-0732">Signal</keyword>
<comment type="caution">
    <text evidence="2">The sequence shown here is derived from an EMBL/GenBank/DDBJ whole genome shotgun (WGS) entry which is preliminary data.</text>
</comment>
<sequence>MISPPQTRFLLMITLLKNLVIYATRKSKNYSQLLSSTVSLNSLLQARRIVICEKLYFWQLHLILRLWHIDPGN</sequence>
<dbReference type="AlphaFoldDB" id="A0A8H6B2H8"/>
<accession>A0A8H6B2H8</accession>
<dbReference type="Proteomes" id="UP000531561">
    <property type="component" value="Unassembled WGS sequence"/>
</dbReference>